<feature type="domain" description="FecR protein" evidence="2">
    <location>
        <begin position="208"/>
        <end position="296"/>
    </location>
</feature>
<reference evidence="3" key="2">
    <citation type="submission" date="2021-01" db="EMBL/GenBank/DDBJ databases">
        <authorList>
            <person name="Kang M."/>
        </authorList>
    </citation>
    <scope>NUCLEOTIDE SEQUENCE</scope>
    <source>
        <strain evidence="3">KACC 17527</strain>
    </source>
</reference>
<dbReference type="Pfam" id="PF04773">
    <property type="entry name" value="FecR"/>
    <property type="match status" value="2"/>
</dbReference>
<proteinExistence type="predicted"/>
<accession>A0A934TXD6</accession>
<dbReference type="InterPro" id="IPR006860">
    <property type="entry name" value="FecR"/>
</dbReference>
<evidence type="ECO:0000313" key="3">
    <source>
        <dbReference type="EMBL" id="MBK6009056.1"/>
    </source>
</evidence>
<name>A0A934TXD6_9BURK</name>
<keyword evidence="1" id="KW-0732">Signal</keyword>
<dbReference type="Proteomes" id="UP000630528">
    <property type="component" value="Unassembled WGS sequence"/>
</dbReference>
<reference evidence="3" key="1">
    <citation type="journal article" date="2012" name="J. Microbiol. Biotechnol.">
        <title>Ramlibacter ginsenosidimutans sp. nov., with ginsenoside-converting activity.</title>
        <authorList>
            <person name="Wang L."/>
            <person name="An D.S."/>
            <person name="Kim S.G."/>
            <person name="Jin F.X."/>
            <person name="Kim S.C."/>
            <person name="Lee S.T."/>
            <person name="Im W.T."/>
        </authorList>
    </citation>
    <scope>NUCLEOTIDE SEQUENCE</scope>
    <source>
        <strain evidence="3">KACC 17527</strain>
    </source>
</reference>
<gene>
    <name evidence="3" type="ORF">JJB11_23405</name>
</gene>
<evidence type="ECO:0000259" key="2">
    <source>
        <dbReference type="Pfam" id="PF04773"/>
    </source>
</evidence>
<comment type="caution">
    <text evidence="3">The sequence shown here is derived from an EMBL/GenBank/DDBJ whole genome shotgun (WGS) entry which is preliminary data.</text>
</comment>
<dbReference type="PROSITE" id="PS51257">
    <property type="entry name" value="PROKAR_LIPOPROTEIN"/>
    <property type="match status" value="1"/>
</dbReference>
<dbReference type="PANTHER" id="PTHR38731">
    <property type="entry name" value="LIPL45-RELATED LIPOPROTEIN-RELATED"/>
    <property type="match status" value="1"/>
</dbReference>
<dbReference type="Gene3D" id="2.60.120.1440">
    <property type="match status" value="1"/>
</dbReference>
<evidence type="ECO:0000256" key="1">
    <source>
        <dbReference type="SAM" id="SignalP"/>
    </source>
</evidence>
<dbReference type="EMBL" id="JAEPWM010000013">
    <property type="protein sequence ID" value="MBK6009056.1"/>
    <property type="molecule type" value="Genomic_DNA"/>
</dbReference>
<dbReference type="PANTHER" id="PTHR38731:SF1">
    <property type="entry name" value="FECR PROTEIN DOMAIN-CONTAINING PROTEIN"/>
    <property type="match status" value="1"/>
</dbReference>
<feature type="signal peptide" evidence="1">
    <location>
        <begin position="1"/>
        <end position="28"/>
    </location>
</feature>
<sequence length="459" mass="48600">MLAARQRVSWQAALGVACFLLAAVPLHAQTVGDVEFSRGVGFAQSPGEPPRTLGRGLPLREGDRLTTAAGASAIIRLQDGTRMTVRPDSELVLQQYRFRESAPDNSMLMQLVRGGFRAVTGLISKGSPDAARVQTSTAVIGIRGTDFDARLCTTPECAQESTQVREAARPNAVQASARIIDVRGESYATDADGRRRRLVDGGSVYPGDVVETTPGSQGVLVFRDGSRVTLGSHTRLRLDNFVYDERNPGDGRFLASILRGSLRIFTGLIGQANHRNVGFGTANATIGVRGTGFDVTCTGACAGEPGDPGTGLTLWTWLGAIEVAPSGQAALQVLQAGQGLFIPATGSVQEISTEPARPEPRPDAVTVPPKLFAESSVPDAAEGLFVFVRDGHIEITTAGEVLHLGRGEAGFAGLDGRTARPEVIPKFIEFDRVPLPNSRNPLLTSILNESGVRTGPVCR</sequence>
<feature type="chain" id="PRO_5036967102" evidence="1">
    <location>
        <begin position="29"/>
        <end position="459"/>
    </location>
</feature>
<protein>
    <submittedName>
        <fullName evidence="3">FecR domain-containing protein</fullName>
    </submittedName>
</protein>
<keyword evidence="4" id="KW-1185">Reference proteome</keyword>
<evidence type="ECO:0000313" key="4">
    <source>
        <dbReference type="Proteomes" id="UP000630528"/>
    </source>
</evidence>
<feature type="domain" description="FecR protein" evidence="2">
    <location>
        <begin position="63"/>
        <end position="150"/>
    </location>
</feature>
<dbReference type="RefSeq" id="WP_201177315.1">
    <property type="nucleotide sequence ID" value="NZ_JAEPWM010000013.1"/>
</dbReference>
<dbReference type="AlphaFoldDB" id="A0A934TXD6"/>
<organism evidence="3 4">
    <name type="scientific">Ramlibacter ginsenosidimutans</name>
    <dbReference type="NCBI Taxonomy" id="502333"/>
    <lineage>
        <taxon>Bacteria</taxon>
        <taxon>Pseudomonadati</taxon>
        <taxon>Pseudomonadota</taxon>
        <taxon>Betaproteobacteria</taxon>
        <taxon>Burkholderiales</taxon>
        <taxon>Comamonadaceae</taxon>
        <taxon>Ramlibacter</taxon>
    </lineage>
</organism>